<dbReference type="OrthoDB" id="2644581at2"/>
<reference evidence="1 4" key="2">
    <citation type="submission" date="2021-06" db="EMBL/GenBank/DDBJ databases">
        <title>Whole genome sequence of Paenibacillus sophorae DSM23020 for comparative genomics.</title>
        <authorList>
            <person name="Kim M.-J."/>
            <person name="Lee G."/>
            <person name="Shin J.-H."/>
        </authorList>
    </citation>
    <scope>NUCLEOTIDE SEQUENCE [LARGE SCALE GENOMIC DNA]</scope>
    <source>
        <strain evidence="1 4">DSM 23020</strain>
    </source>
</reference>
<proteinExistence type="predicted"/>
<dbReference type="EMBL" id="CP076607">
    <property type="protein sequence ID" value="QWU14211.1"/>
    <property type="molecule type" value="Genomic_DNA"/>
</dbReference>
<keyword evidence="4" id="KW-1185">Reference proteome</keyword>
<dbReference type="EMBL" id="FODH01000001">
    <property type="protein sequence ID" value="SEN42880.1"/>
    <property type="molecule type" value="Genomic_DNA"/>
</dbReference>
<evidence type="ECO:0000313" key="1">
    <source>
        <dbReference type="EMBL" id="QWU14211.1"/>
    </source>
</evidence>
<protein>
    <submittedName>
        <fullName evidence="2">Uncharacterized protein</fullName>
    </submittedName>
</protein>
<reference evidence="2 3" key="1">
    <citation type="submission" date="2016-10" db="EMBL/GenBank/DDBJ databases">
        <authorList>
            <person name="de Groot N.N."/>
        </authorList>
    </citation>
    <scope>NUCLEOTIDE SEQUENCE [LARGE SCALE GENOMIC DNA]</scope>
    <source>
        <strain evidence="2 3">CGMCC 1.10238</strain>
    </source>
</reference>
<accession>A0A1H8GGH8</accession>
<dbReference type="STRING" id="1333845.SAMN04487895_101500"/>
<dbReference type="AlphaFoldDB" id="A0A1H8GGH8"/>
<dbReference type="Proteomes" id="UP000683429">
    <property type="component" value="Chromosome"/>
</dbReference>
<organism evidence="2 3">
    <name type="scientific">Paenibacillus sophorae</name>
    <dbReference type="NCBI Taxonomy" id="1333845"/>
    <lineage>
        <taxon>Bacteria</taxon>
        <taxon>Bacillati</taxon>
        <taxon>Bacillota</taxon>
        <taxon>Bacilli</taxon>
        <taxon>Bacillales</taxon>
        <taxon>Paenibacillaceae</taxon>
        <taxon>Paenibacillus</taxon>
    </lineage>
</organism>
<evidence type="ECO:0000313" key="2">
    <source>
        <dbReference type="EMBL" id="SEN42880.1"/>
    </source>
</evidence>
<evidence type="ECO:0000313" key="4">
    <source>
        <dbReference type="Proteomes" id="UP000683429"/>
    </source>
</evidence>
<sequence>MKYVVTFELFDETEIGLLFEIEETINRPNDPDNETLIFDYLYKNYGNVLNPHTIKWHVLNDIVYIGEDYCVEI</sequence>
<name>A0A1H8GGH8_9BACL</name>
<gene>
    <name evidence="1" type="ORF">KP014_20070</name>
    <name evidence="2" type="ORF">SAMN04487895_101500</name>
</gene>
<dbReference type="RefSeq" id="WP_036588028.1">
    <property type="nucleotide sequence ID" value="NZ_CP076607.1"/>
</dbReference>
<dbReference type="Proteomes" id="UP000198809">
    <property type="component" value="Unassembled WGS sequence"/>
</dbReference>
<evidence type="ECO:0000313" key="3">
    <source>
        <dbReference type="Proteomes" id="UP000198809"/>
    </source>
</evidence>